<dbReference type="GO" id="GO:0044205">
    <property type="term" value="P:'de novo' UMP biosynthetic process"/>
    <property type="evidence" value="ECO:0007669"/>
    <property type="project" value="UniProtKB-UniPathway"/>
</dbReference>
<accession>A0A255E4N5</accession>
<comment type="similarity">
    <text evidence="5">Belongs to the dihydroorotate dehydrogenase family. Type 2 subfamily.</text>
</comment>
<evidence type="ECO:0000256" key="13">
    <source>
        <dbReference type="ARBA" id="ARBA00048639"/>
    </source>
</evidence>
<evidence type="ECO:0000256" key="6">
    <source>
        <dbReference type="ARBA" id="ARBA00012791"/>
    </source>
</evidence>
<dbReference type="InterPro" id="IPR005719">
    <property type="entry name" value="Dihydroorotate_DH_2"/>
</dbReference>
<evidence type="ECO:0000256" key="2">
    <source>
        <dbReference type="ARBA" id="ARBA00003125"/>
    </source>
</evidence>
<dbReference type="NCBIfam" id="TIGR01036">
    <property type="entry name" value="pyrD_sub2"/>
    <property type="match status" value="1"/>
</dbReference>
<evidence type="ECO:0000256" key="5">
    <source>
        <dbReference type="ARBA" id="ARBA00005359"/>
    </source>
</evidence>
<dbReference type="CDD" id="cd04738">
    <property type="entry name" value="DHOD_2_like"/>
    <property type="match status" value="1"/>
</dbReference>
<dbReference type="PROSITE" id="PS00911">
    <property type="entry name" value="DHODEHASE_1"/>
    <property type="match status" value="1"/>
</dbReference>
<comment type="cofactor">
    <cofactor evidence="1">
        <name>FMN</name>
        <dbReference type="ChEBI" id="CHEBI:58210"/>
    </cofactor>
</comment>
<evidence type="ECO:0000256" key="14">
    <source>
        <dbReference type="NCBIfam" id="TIGR01036"/>
    </source>
</evidence>
<keyword evidence="8" id="KW-0285">Flavoprotein</keyword>
<proteinExistence type="inferred from homology"/>
<dbReference type="SUPFAM" id="SSF51395">
    <property type="entry name" value="FMN-linked oxidoreductases"/>
    <property type="match status" value="1"/>
</dbReference>
<dbReference type="RefSeq" id="WP_094451076.1">
    <property type="nucleotide sequence ID" value="NZ_NMVI01000018.1"/>
</dbReference>
<dbReference type="AlphaFoldDB" id="A0A255E4N5"/>
<dbReference type="Pfam" id="PF01180">
    <property type="entry name" value="DHO_dh"/>
    <property type="match status" value="1"/>
</dbReference>
<dbReference type="GO" id="GO:0005737">
    <property type="term" value="C:cytoplasm"/>
    <property type="evidence" value="ECO:0007669"/>
    <property type="project" value="InterPro"/>
</dbReference>
<comment type="caution">
    <text evidence="16">The sequence shown here is derived from an EMBL/GenBank/DDBJ whole genome shotgun (WGS) entry which is preliminary data.</text>
</comment>
<evidence type="ECO:0000259" key="15">
    <source>
        <dbReference type="Pfam" id="PF01180"/>
    </source>
</evidence>
<name>A0A255E4N5_9ACTN</name>
<dbReference type="PANTHER" id="PTHR48109">
    <property type="entry name" value="DIHYDROOROTATE DEHYDROGENASE (QUINONE), MITOCHONDRIAL-RELATED"/>
    <property type="match status" value="1"/>
</dbReference>
<dbReference type="NCBIfam" id="NF003652">
    <property type="entry name" value="PRK05286.2-5"/>
    <property type="match status" value="1"/>
</dbReference>
<evidence type="ECO:0000256" key="8">
    <source>
        <dbReference type="ARBA" id="ARBA00022630"/>
    </source>
</evidence>
<evidence type="ECO:0000256" key="7">
    <source>
        <dbReference type="ARBA" id="ARBA00018366"/>
    </source>
</evidence>
<comment type="pathway">
    <text evidence="4">Pyrimidine metabolism; UMP biosynthesis via de novo pathway; orotate from (S)-dihydroorotate (quinone route): step 1/1.</text>
</comment>
<dbReference type="EC" id="1.3.5.2" evidence="6 14"/>
<reference evidence="16 17" key="1">
    <citation type="submission" date="2017-07" db="EMBL/GenBank/DDBJ databases">
        <title>Draft whole genome sequences of clinical Proprionibacteriaceae strains.</title>
        <authorList>
            <person name="Bernier A.-M."/>
            <person name="Bernard K."/>
            <person name="Domingo M.-C."/>
        </authorList>
    </citation>
    <scope>NUCLEOTIDE SEQUENCE [LARGE SCALE GENOMIC DNA]</scope>
    <source>
        <strain evidence="16 17">NML 160184</strain>
    </source>
</reference>
<dbReference type="PROSITE" id="PS00912">
    <property type="entry name" value="DHODEHASE_2"/>
    <property type="match status" value="1"/>
</dbReference>
<evidence type="ECO:0000256" key="3">
    <source>
        <dbReference type="ARBA" id="ARBA00004370"/>
    </source>
</evidence>
<evidence type="ECO:0000256" key="1">
    <source>
        <dbReference type="ARBA" id="ARBA00001917"/>
    </source>
</evidence>
<dbReference type="InterPro" id="IPR001295">
    <property type="entry name" value="Dihydroorotate_DH_CS"/>
</dbReference>
<dbReference type="InterPro" id="IPR005720">
    <property type="entry name" value="Dihydroorotate_DH_cat"/>
</dbReference>
<dbReference type="InterPro" id="IPR013785">
    <property type="entry name" value="Aldolase_TIM"/>
</dbReference>
<dbReference type="GO" id="GO:0005886">
    <property type="term" value="C:plasma membrane"/>
    <property type="evidence" value="ECO:0007669"/>
    <property type="project" value="TreeGrafter"/>
</dbReference>
<comment type="subcellular location">
    <subcellularLocation>
        <location evidence="3">Membrane</location>
    </subcellularLocation>
</comment>
<keyword evidence="11" id="KW-0560">Oxidoreductase</keyword>
<evidence type="ECO:0000256" key="12">
    <source>
        <dbReference type="ARBA" id="ARBA00023136"/>
    </source>
</evidence>
<evidence type="ECO:0000313" key="17">
    <source>
        <dbReference type="Proteomes" id="UP000216533"/>
    </source>
</evidence>
<keyword evidence="10" id="KW-0665">Pyrimidine biosynthesis</keyword>
<dbReference type="Gene3D" id="3.20.20.70">
    <property type="entry name" value="Aldolase class I"/>
    <property type="match status" value="1"/>
</dbReference>
<dbReference type="InterPro" id="IPR050074">
    <property type="entry name" value="DHO_dehydrogenase"/>
</dbReference>
<evidence type="ECO:0000256" key="11">
    <source>
        <dbReference type="ARBA" id="ARBA00023002"/>
    </source>
</evidence>
<evidence type="ECO:0000256" key="4">
    <source>
        <dbReference type="ARBA" id="ARBA00005161"/>
    </source>
</evidence>
<sequence length="369" mass="38143">MSAWQRAGVGLERLGYHHAVRPWLFEGHDDPEDAHLATLDLLRHTALTSWGRLALRTGAGRRTPITVGGVEFPGRIGLAAGADKNGVAAPAWGLLGLGFAEFGTVTPRPQPGNPKPRSHRLLDSAALVNSMGFNNAGATALAERLSLLGAQRGNGALGLAVGISLGKNKDTDLADAPQDYVAGLQAVHQVADYVAINVSSPNTPGLRGLLEPRDLTRLLVRLGEAAEELAAGSPGEHPPMPIWLKLSPDLSDRGVREAVALAEEHGVSGIIATNTTIARESLAPADQDRGAALPGGVSGSPLTRRAREVVGLVAVSSHLPVMASGGVMTPGDVAAMFDNGAALVQLYTGLVYNGPALIGAANEMARVHG</sequence>
<evidence type="ECO:0000256" key="10">
    <source>
        <dbReference type="ARBA" id="ARBA00022975"/>
    </source>
</evidence>
<keyword evidence="9" id="KW-0288">FMN</keyword>
<evidence type="ECO:0000256" key="9">
    <source>
        <dbReference type="ARBA" id="ARBA00022643"/>
    </source>
</evidence>
<comment type="catalytic activity">
    <reaction evidence="13">
        <text>(S)-dihydroorotate + a quinone = orotate + a quinol</text>
        <dbReference type="Rhea" id="RHEA:30187"/>
        <dbReference type="ChEBI" id="CHEBI:24646"/>
        <dbReference type="ChEBI" id="CHEBI:30839"/>
        <dbReference type="ChEBI" id="CHEBI:30864"/>
        <dbReference type="ChEBI" id="CHEBI:132124"/>
        <dbReference type="EC" id="1.3.5.2"/>
    </reaction>
</comment>
<organism evidence="16 17">
    <name type="scientific">Parenemella sanctibonifatiensis</name>
    <dbReference type="NCBI Taxonomy" id="2016505"/>
    <lineage>
        <taxon>Bacteria</taxon>
        <taxon>Bacillati</taxon>
        <taxon>Actinomycetota</taxon>
        <taxon>Actinomycetes</taxon>
        <taxon>Propionibacteriales</taxon>
        <taxon>Propionibacteriaceae</taxon>
        <taxon>Parenemella</taxon>
    </lineage>
</organism>
<dbReference type="UniPathway" id="UPA00070">
    <property type="reaction ID" value="UER00946"/>
</dbReference>
<dbReference type="GO" id="GO:0106430">
    <property type="term" value="F:dihydroorotate dehydrogenase (quinone) activity"/>
    <property type="evidence" value="ECO:0007669"/>
    <property type="project" value="UniProtKB-EC"/>
</dbReference>
<dbReference type="GO" id="GO:0006207">
    <property type="term" value="P:'de novo' pyrimidine nucleobase biosynthetic process"/>
    <property type="evidence" value="ECO:0007669"/>
    <property type="project" value="UniProtKB-UniRule"/>
</dbReference>
<evidence type="ECO:0000313" key="16">
    <source>
        <dbReference type="EMBL" id="OYN86509.1"/>
    </source>
</evidence>
<dbReference type="Proteomes" id="UP000216533">
    <property type="component" value="Unassembled WGS sequence"/>
</dbReference>
<feature type="domain" description="Dihydroorotate dehydrogenase catalytic" evidence="15">
    <location>
        <begin position="66"/>
        <end position="357"/>
    </location>
</feature>
<gene>
    <name evidence="16" type="ORF">CGZ92_09210</name>
</gene>
<keyword evidence="12" id="KW-0472">Membrane</keyword>
<comment type="function">
    <text evidence="2">Catalyzes the conversion of dihydroorotate to orotate with quinone as electron acceptor.</text>
</comment>
<dbReference type="PANTHER" id="PTHR48109:SF4">
    <property type="entry name" value="DIHYDROOROTATE DEHYDROGENASE (QUINONE), MITOCHONDRIAL"/>
    <property type="match status" value="1"/>
</dbReference>
<dbReference type="EMBL" id="NMVI01000018">
    <property type="protein sequence ID" value="OYN86509.1"/>
    <property type="molecule type" value="Genomic_DNA"/>
</dbReference>
<protein>
    <recommendedName>
        <fullName evidence="7 14">Dihydroorotate dehydrogenase (quinone)</fullName>
        <ecNumber evidence="6 14">1.3.5.2</ecNumber>
    </recommendedName>
</protein>